<keyword evidence="7" id="KW-0503">Monooxygenase</keyword>
<dbReference type="InterPro" id="IPR036188">
    <property type="entry name" value="FAD/NAD-bd_sf"/>
</dbReference>
<evidence type="ECO:0000256" key="5">
    <source>
        <dbReference type="ARBA" id="ARBA00022857"/>
    </source>
</evidence>
<comment type="similarity">
    <text evidence="2">Belongs to the FAD-binding monooxygenase family.</text>
</comment>
<comment type="cofactor">
    <cofactor evidence="1">
        <name>FAD</name>
        <dbReference type="ChEBI" id="CHEBI:57692"/>
    </cofactor>
</comment>
<reference evidence="8" key="1">
    <citation type="journal article" date="2019" name="Environ. Microbiol.">
        <title>Fungal ecological strategies reflected in gene transcription - a case study of two litter decomposers.</title>
        <authorList>
            <person name="Barbi F."/>
            <person name="Kohler A."/>
            <person name="Barry K."/>
            <person name="Baskaran P."/>
            <person name="Daum C."/>
            <person name="Fauchery L."/>
            <person name="Ihrmark K."/>
            <person name="Kuo A."/>
            <person name="LaButti K."/>
            <person name="Lipzen A."/>
            <person name="Morin E."/>
            <person name="Grigoriev I.V."/>
            <person name="Henrissat B."/>
            <person name="Lindahl B."/>
            <person name="Martin F."/>
        </authorList>
    </citation>
    <scope>NUCLEOTIDE SEQUENCE</scope>
    <source>
        <strain evidence="8">JB14</strain>
    </source>
</reference>
<accession>A0A6A4GA18</accession>
<evidence type="ECO:0000256" key="4">
    <source>
        <dbReference type="ARBA" id="ARBA00022827"/>
    </source>
</evidence>
<evidence type="ECO:0000256" key="1">
    <source>
        <dbReference type="ARBA" id="ARBA00001974"/>
    </source>
</evidence>
<proteinExistence type="inferred from homology"/>
<evidence type="ECO:0000256" key="3">
    <source>
        <dbReference type="ARBA" id="ARBA00022630"/>
    </source>
</evidence>
<keyword evidence="6" id="KW-0560">Oxidoreductase</keyword>
<keyword evidence="4" id="KW-0274">FAD</keyword>
<evidence type="ECO:0000256" key="6">
    <source>
        <dbReference type="ARBA" id="ARBA00023002"/>
    </source>
</evidence>
<evidence type="ECO:0000313" key="9">
    <source>
        <dbReference type="Proteomes" id="UP000799118"/>
    </source>
</evidence>
<feature type="non-terminal residue" evidence="8">
    <location>
        <position position="1"/>
    </location>
</feature>
<dbReference type="OrthoDB" id="3023166at2759"/>
<dbReference type="PANTHER" id="PTHR43098">
    <property type="entry name" value="L-ORNITHINE N(5)-MONOOXYGENASE-RELATED"/>
    <property type="match status" value="1"/>
</dbReference>
<keyword evidence="5" id="KW-0521">NADP</keyword>
<evidence type="ECO:0000313" key="8">
    <source>
        <dbReference type="EMBL" id="KAE9382308.1"/>
    </source>
</evidence>
<dbReference type="Proteomes" id="UP000799118">
    <property type="component" value="Unassembled WGS sequence"/>
</dbReference>
<dbReference type="InterPro" id="IPR050775">
    <property type="entry name" value="FAD-binding_Monooxygenases"/>
</dbReference>
<dbReference type="Gene3D" id="3.50.50.60">
    <property type="entry name" value="FAD/NAD(P)-binding domain"/>
    <property type="match status" value="1"/>
</dbReference>
<protein>
    <submittedName>
        <fullName evidence="8">Uncharacterized protein</fullName>
    </submittedName>
</protein>
<name>A0A6A4GA18_9AGAR</name>
<dbReference type="PANTHER" id="PTHR43098:SF3">
    <property type="entry name" value="L-ORNITHINE N(5)-MONOOXYGENASE-RELATED"/>
    <property type="match status" value="1"/>
</dbReference>
<gene>
    <name evidence="8" type="ORF">BT96DRAFT_845634</name>
</gene>
<keyword evidence="9" id="KW-1185">Reference proteome</keyword>
<dbReference type="EMBL" id="ML771798">
    <property type="protein sequence ID" value="KAE9382308.1"/>
    <property type="molecule type" value="Genomic_DNA"/>
</dbReference>
<dbReference type="AlphaFoldDB" id="A0A6A4GA18"/>
<sequence>QGDWIVQCIQYMKENEWTSIHATPTAEAEWRAAAMDLGSRSLATKTKTSWYMGSNIPGKAIEPLNYSGGLQNYFKIITGVAERGYEGFRFSKCGEA</sequence>
<keyword evidence="3" id="KW-0285">Flavoprotein</keyword>
<dbReference type="GO" id="GO:0004497">
    <property type="term" value="F:monooxygenase activity"/>
    <property type="evidence" value="ECO:0007669"/>
    <property type="project" value="UniProtKB-KW"/>
</dbReference>
<evidence type="ECO:0000256" key="2">
    <source>
        <dbReference type="ARBA" id="ARBA00010139"/>
    </source>
</evidence>
<organism evidence="8 9">
    <name type="scientific">Gymnopus androsaceus JB14</name>
    <dbReference type="NCBI Taxonomy" id="1447944"/>
    <lineage>
        <taxon>Eukaryota</taxon>
        <taxon>Fungi</taxon>
        <taxon>Dikarya</taxon>
        <taxon>Basidiomycota</taxon>
        <taxon>Agaricomycotina</taxon>
        <taxon>Agaricomycetes</taxon>
        <taxon>Agaricomycetidae</taxon>
        <taxon>Agaricales</taxon>
        <taxon>Marasmiineae</taxon>
        <taxon>Omphalotaceae</taxon>
        <taxon>Gymnopus</taxon>
    </lineage>
</organism>
<evidence type="ECO:0000256" key="7">
    <source>
        <dbReference type="ARBA" id="ARBA00023033"/>
    </source>
</evidence>